<dbReference type="GO" id="GO:0016787">
    <property type="term" value="F:hydrolase activity"/>
    <property type="evidence" value="ECO:0007669"/>
    <property type="project" value="UniProtKB-KW"/>
</dbReference>
<feature type="compositionally biased region" description="Low complexity" evidence="1">
    <location>
        <begin position="1"/>
        <end position="22"/>
    </location>
</feature>
<proteinExistence type="predicted"/>
<name>A0ABW2G0W8_9ACTN</name>
<organism evidence="3 4">
    <name type="scientific">Kitasatospora paranensis</name>
    <dbReference type="NCBI Taxonomy" id="258053"/>
    <lineage>
        <taxon>Bacteria</taxon>
        <taxon>Bacillati</taxon>
        <taxon>Actinomycetota</taxon>
        <taxon>Actinomycetes</taxon>
        <taxon>Kitasatosporales</taxon>
        <taxon>Streptomycetaceae</taxon>
        <taxon>Kitasatospora</taxon>
    </lineage>
</organism>
<feature type="domain" description="AB hydrolase-1" evidence="2">
    <location>
        <begin position="73"/>
        <end position="285"/>
    </location>
</feature>
<dbReference type="Pfam" id="PF00561">
    <property type="entry name" value="Abhydrolase_1"/>
    <property type="match status" value="1"/>
</dbReference>
<dbReference type="Proteomes" id="UP001596435">
    <property type="component" value="Unassembled WGS sequence"/>
</dbReference>
<protein>
    <submittedName>
        <fullName evidence="3">Alpha/beta fold hydrolase</fullName>
    </submittedName>
</protein>
<feature type="region of interest" description="Disordered" evidence="1">
    <location>
        <begin position="1"/>
        <end position="49"/>
    </location>
</feature>
<keyword evidence="3" id="KW-0378">Hydrolase</keyword>
<evidence type="ECO:0000259" key="2">
    <source>
        <dbReference type="Pfam" id="PF00561"/>
    </source>
</evidence>
<dbReference type="PANTHER" id="PTHR43433:SF10">
    <property type="entry name" value="AB HYDROLASE-1 DOMAIN-CONTAINING PROTEIN"/>
    <property type="match status" value="1"/>
</dbReference>
<reference evidence="4" key="1">
    <citation type="journal article" date="2019" name="Int. J. Syst. Evol. Microbiol.">
        <title>The Global Catalogue of Microorganisms (GCM) 10K type strain sequencing project: providing services to taxonomists for standard genome sequencing and annotation.</title>
        <authorList>
            <consortium name="The Broad Institute Genomics Platform"/>
            <consortium name="The Broad Institute Genome Sequencing Center for Infectious Disease"/>
            <person name="Wu L."/>
            <person name="Ma J."/>
        </authorList>
    </citation>
    <scope>NUCLEOTIDE SEQUENCE [LARGE SCALE GENOMIC DNA]</scope>
    <source>
        <strain evidence="4">CGMCC 1.12859</strain>
    </source>
</reference>
<dbReference type="Gene3D" id="3.40.50.1820">
    <property type="entry name" value="alpha/beta hydrolase"/>
    <property type="match status" value="1"/>
</dbReference>
<evidence type="ECO:0000256" key="1">
    <source>
        <dbReference type="SAM" id="MobiDB-lite"/>
    </source>
</evidence>
<dbReference type="SUPFAM" id="SSF53474">
    <property type="entry name" value="alpha/beta-Hydrolases"/>
    <property type="match status" value="1"/>
</dbReference>
<sequence length="320" mass="34034">MTTIDPAGTDAGTTTDSGTDCGTDTDTDAGERLGEGFGEGSGRPAAEDPALRLPDGRVLRYRLHGPEDGMPLLMLGGTPDTRLLRPATRARLAAAGIRAVTVDRPGYGGSTRRPGRGVADTVDALRRVADSLGWQRFAVSGFSGGGPYALGCAALLPDRVTRCAVLSGVAPADADGLDFHAGMSAQSVAEFRHAAQGEQVLRPFLQRYGREVEQALAELPGDPERPARLRAMWRDGLDGWVDDHLALARPWGFDPADVTVPVAVLHGTADSSCPPAHARWLLARIRGAEPRPYRGGHEPPEEVEAEALGWLRGPEFRRGR</sequence>
<dbReference type="RefSeq" id="WP_380231244.1">
    <property type="nucleotide sequence ID" value="NZ_JBHSVH010000002.1"/>
</dbReference>
<accession>A0ABW2G0W8</accession>
<gene>
    <name evidence="3" type="ORF">ACFQMG_14845</name>
</gene>
<comment type="caution">
    <text evidence="3">The sequence shown here is derived from an EMBL/GenBank/DDBJ whole genome shotgun (WGS) entry which is preliminary data.</text>
</comment>
<dbReference type="InterPro" id="IPR050471">
    <property type="entry name" value="AB_hydrolase"/>
</dbReference>
<keyword evidence="4" id="KW-1185">Reference proteome</keyword>
<dbReference type="PRINTS" id="PR00111">
    <property type="entry name" value="ABHYDROLASE"/>
</dbReference>
<dbReference type="EMBL" id="JBHTAJ010000024">
    <property type="protein sequence ID" value="MFC7180833.1"/>
    <property type="molecule type" value="Genomic_DNA"/>
</dbReference>
<dbReference type="InterPro" id="IPR000073">
    <property type="entry name" value="AB_hydrolase_1"/>
</dbReference>
<evidence type="ECO:0000313" key="4">
    <source>
        <dbReference type="Proteomes" id="UP001596435"/>
    </source>
</evidence>
<dbReference type="InterPro" id="IPR029058">
    <property type="entry name" value="AB_hydrolase_fold"/>
</dbReference>
<evidence type="ECO:0000313" key="3">
    <source>
        <dbReference type="EMBL" id="MFC7180833.1"/>
    </source>
</evidence>
<dbReference type="PANTHER" id="PTHR43433">
    <property type="entry name" value="HYDROLASE, ALPHA/BETA FOLD FAMILY PROTEIN"/>
    <property type="match status" value="1"/>
</dbReference>